<dbReference type="SMART" id="SM00533">
    <property type="entry name" value="MUTSd"/>
    <property type="match status" value="1"/>
</dbReference>
<keyword evidence="2" id="KW-0547">Nucleotide-binding</keyword>
<accession>A0A553ZTW1</accession>
<dbReference type="GO" id="GO:0045910">
    <property type="term" value="P:negative regulation of DNA recombination"/>
    <property type="evidence" value="ECO:0007669"/>
    <property type="project" value="InterPro"/>
</dbReference>
<evidence type="ECO:0000256" key="4">
    <source>
        <dbReference type="ARBA" id="ARBA00022840"/>
    </source>
</evidence>
<feature type="domain" description="DNA mismatch repair proteins mutS family" evidence="7">
    <location>
        <begin position="405"/>
        <end position="421"/>
    </location>
</feature>
<keyword evidence="6" id="KW-0238">DNA-binding</keyword>
<gene>
    <name evidence="8" type="ORF">FN960_18860</name>
</gene>
<dbReference type="InterPro" id="IPR027417">
    <property type="entry name" value="P-loop_NTPase"/>
</dbReference>
<dbReference type="GO" id="GO:0140664">
    <property type="term" value="F:ATP-dependent DNA damage sensor activity"/>
    <property type="evidence" value="ECO:0007669"/>
    <property type="project" value="InterPro"/>
</dbReference>
<dbReference type="RefSeq" id="WP_143850430.1">
    <property type="nucleotide sequence ID" value="NZ_VLXZ01000017.1"/>
</dbReference>
<dbReference type="NCBIfam" id="TIGR01069">
    <property type="entry name" value="mutS2"/>
    <property type="match status" value="1"/>
</dbReference>
<keyword evidence="9" id="KW-1185">Reference proteome</keyword>
<keyword evidence="5" id="KW-0694">RNA-binding</keyword>
<evidence type="ECO:0000313" key="9">
    <source>
        <dbReference type="Proteomes" id="UP000318521"/>
    </source>
</evidence>
<keyword evidence="8" id="KW-0540">Nuclease</keyword>
<dbReference type="GO" id="GO:0019843">
    <property type="term" value="F:rRNA binding"/>
    <property type="evidence" value="ECO:0007669"/>
    <property type="project" value="UniProtKB-KW"/>
</dbReference>
<proteinExistence type="predicted"/>
<name>A0A553ZTW1_9BACI</name>
<dbReference type="PROSITE" id="PS00486">
    <property type="entry name" value="DNA_MISMATCH_REPAIR_2"/>
    <property type="match status" value="1"/>
</dbReference>
<dbReference type="SUPFAM" id="SSF52540">
    <property type="entry name" value="P-loop containing nucleoside triphosphate hydrolases"/>
    <property type="match status" value="1"/>
</dbReference>
<dbReference type="FunFam" id="3.40.50.300:FF:000830">
    <property type="entry name" value="Endonuclease MutS2"/>
    <property type="match status" value="1"/>
</dbReference>
<dbReference type="PIRSF" id="PIRSF005814">
    <property type="entry name" value="MutS_YshD"/>
    <property type="match status" value="1"/>
</dbReference>
<evidence type="ECO:0000256" key="6">
    <source>
        <dbReference type="ARBA" id="ARBA00023125"/>
    </source>
</evidence>
<dbReference type="GO" id="GO:0004519">
    <property type="term" value="F:endonuclease activity"/>
    <property type="evidence" value="ECO:0007669"/>
    <property type="project" value="UniProtKB-KW"/>
</dbReference>
<dbReference type="GO" id="GO:0030983">
    <property type="term" value="F:mismatched DNA binding"/>
    <property type="evidence" value="ECO:0007669"/>
    <property type="project" value="InterPro"/>
</dbReference>
<dbReference type="InterPro" id="IPR045076">
    <property type="entry name" value="MutS"/>
</dbReference>
<dbReference type="EMBL" id="VLXZ01000017">
    <property type="protein sequence ID" value="TSB44911.1"/>
    <property type="molecule type" value="Genomic_DNA"/>
</dbReference>
<evidence type="ECO:0000256" key="3">
    <source>
        <dbReference type="ARBA" id="ARBA00022801"/>
    </source>
</evidence>
<keyword evidence="3" id="KW-0378">Hydrolase</keyword>
<dbReference type="InterPro" id="IPR007696">
    <property type="entry name" value="DNA_mismatch_repair_MutS_core"/>
</dbReference>
<evidence type="ECO:0000256" key="2">
    <source>
        <dbReference type="ARBA" id="ARBA00022741"/>
    </source>
</evidence>
<reference evidence="8 9" key="1">
    <citation type="submission" date="2019-07" db="EMBL/GenBank/DDBJ databases">
        <authorList>
            <person name="Park Y.J."/>
            <person name="Jeong S.E."/>
            <person name="Jung H.S."/>
        </authorList>
    </citation>
    <scope>NUCLEOTIDE SEQUENCE [LARGE SCALE GENOMIC DNA]</scope>
    <source>
        <strain evidence="9">P16(2019)</strain>
    </source>
</reference>
<dbReference type="Pfam" id="PF00488">
    <property type="entry name" value="MutS_V"/>
    <property type="match status" value="1"/>
</dbReference>
<evidence type="ECO:0000313" key="8">
    <source>
        <dbReference type="EMBL" id="TSB44911.1"/>
    </source>
</evidence>
<evidence type="ECO:0000256" key="1">
    <source>
        <dbReference type="ARBA" id="ARBA00022730"/>
    </source>
</evidence>
<keyword evidence="8" id="KW-0255">Endonuclease</keyword>
<dbReference type="PANTHER" id="PTHR48466">
    <property type="entry name" value="OS10G0509000 PROTEIN-RELATED"/>
    <property type="match status" value="1"/>
</dbReference>
<organism evidence="8 9">
    <name type="scientific">Alkalicoccobacillus porphyridii</name>
    <dbReference type="NCBI Taxonomy" id="2597270"/>
    <lineage>
        <taxon>Bacteria</taxon>
        <taxon>Bacillati</taxon>
        <taxon>Bacillota</taxon>
        <taxon>Bacilli</taxon>
        <taxon>Bacillales</taxon>
        <taxon>Bacillaceae</taxon>
        <taxon>Alkalicoccobacillus</taxon>
    </lineage>
</organism>
<dbReference type="PANTHER" id="PTHR48466:SF2">
    <property type="entry name" value="OS10G0509000 PROTEIN"/>
    <property type="match status" value="1"/>
</dbReference>
<dbReference type="GO" id="GO:0005524">
    <property type="term" value="F:ATP binding"/>
    <property type="evidence" value="ECO:0007669"/>
    <property type="project" value="UniProtKB-KW"/>
</dbReference>
<dbReference type="GO" id="GO:0006298">
    <property type="term" value="P:mismatch repair"/>
    <property type="evidence" value="ECO:0007669"/>
    <property type="project" value="InterPro"/>
</dbReference>
<dbReference type="AlphaFoldDB" id="A0A553ZTW1"/>
<dbReference type="Gene3D" id="3.40.50.300">
    <property type="entry name" value="P-loop containing nucleotide triphosphate hydrolases"/>
    <property type="match status" value="1"/>
</dbReference>
<keyword evidence="1" id="KW-0699">rRNA-binding</keyword>
<protein>
    <submittedName>
        <fullName evidence="8">Endonuclease MutS2</fullName>
    </submittedName>
</protein>
<dbReference type="OrthoDB" id="9808166at2"/>
<sequence>MNQKTIEALGYLETLEVVSTFARTSRAKKTIKTAMPSTNKKKLDRMFEEIDEAESILNISSSVPIYALEDLEHFLDQGKKGLFLRADQFVQVLSFLDHCMKLKRFMKDKRVAGPTISYYAESIGEMDSLHEEINRCIRNGRVDEHATKELASIVKQIQIQKARLQSKAQQMVKSSKLKPILQDTVISERQGRLVLSVKKEYRTKLSGSVLDTSSSGSTLFIEPSEWADIQSEVELLQLSEQQEIEQILYQLTDSFITHEQILRVAMDTMHHYDVLFAKAKYKQEIQGVTPELNEEYCIELTEARHPQLGEKAVPLSMKLGSSNRALVITGPNTGGKTVVLKTVGLLTLMAQSGIPIPAAEGCRIHLFHSIYVDIGDGQSIEENLSTFSSRLVSIIDILREANDHSLVLLDELGSGTDPGEGMGLAITILEQLYEKGSTLLATTHYSEMKTFADQHEGFLNGSMEFDLETLSPTYRLRVGHAGKSQAFDIALKLGLHPTLLEKAHRLTYHHSISYCDHLDEVELKQPKYEKQIAVGRYSAKIRAQDRTKEKKVTLFSQGDNVIVKATSETGIVYMGPDAYGDYIVQIKGEKHKMNHKRLQLHIKKDELYPENYDFDQIFKSKEYRKTKNQLKRKHVEGLILDDED</sequence>
<dbReference type="InterPro" id="IPR005747">
    <property type="entry name" value="MutS2"/>
</dbReference>
<dbReference type="SUPFAM" id="SSF48334">
    <property type="entry name" value="DNA repair protein MutS, domain III"/>
    <property type="match status" value="1"/>
</dbReference>
<dbReference type="InterPro" id="IPR036187">
    <property type="entry name" value="DNA_mismatch_repair_MutS_sf"/>
</dbReference>
<dbReference type="SMART" id="SM00534">
    <property type="entry name" value="MUTSac"/>
    <property type="match status" value="1"/>
</dbReference>
<dbReference type="InterPro" id="IPR000432">
    <property type="entry name" value="DNA_mismatch_repair_MutS_C"/>
</dbReference>
<dbReference type="Proteomes" id="UP000318521">
    <property type="component" value="Unassembled WGS sequence"/>
</dbReference>
<evidence type="ECO:0000256" key="5">
    <source>
        <dbReference type="ARBA" id="ARBA00022884"/>
    </source>
</evidence>
<comment type="caution">
    <text evidence="8">The sequence shown here is derived from an EMBL/GenBank/DDBJ whole genome shotgun (WGS) entry which is preliminary data.</text>
</comment>
<keyword evidence="4" id="KW-0067">ATP-binding</keyword>
<dbReference type="GO" id="GO:0016887">
    <property type="term" value="F:ATP hydrolysis activity"/>
    <property type="evidence" value="ECO:0007669"/>
    <property type="project" value="InterPro"/>
</dbReference>
<evidence type="ECO:0000259" key="7">
    <source>
        <dbReference type="PROSITE" id="PS00486"/>
    </source>
</evidence>